<reference evidence="2" key="1">
    <citation type="journal article" date="2018" name="Proc. Natl. Acad. Sci. U.S.A.">
        <title>Linking secondary metabolites to gene clusters through genome sequencing of six diverse Aspergillus species.</title>
        <authorList>
            <person name="Kaerboelling I."/>
            <person name="Vesth T.C."/>
            <person name="Frisvad J.C."/>
            <person name="Nybo J.L."/>
            <person name="Theobald S."/>
            <person name="Kuo A."/>
            <person name="Bowyer P."/>
            <person name="Matsuda Y."/>
            <person name="Mondo S."/>
            <person name="Lyhne E.K."/>
            <person name="Kogle M.E."/>
            <person name="Clum A."/>
            <person name="Lipzen A."/>
            <person name="Salamov A."/>
            <person name="Ngan C.Y."/>
            <person name="Daum C."/>
            <person name="Chiniquy J."/>
            <person name="Barry K."/>
            <person name="LaButti K."/>
            <person name="Haridas S."/>
            <person name="Simmons B.A."/>
            <person name="Magnuson J.K."/>
            <person name="Mortensen U.H."/>
            <person name="Larsen T.O."/>
            <person name="Grigoriev I.V."/>
            <person name="Baker S.E."/>
            <person name="Andersen M.R."/>
        </authorList>
    </citation>
    <scope>NUCLEOTIDE SEQUENCE [LARGE SCALE GENOMIC DNA]</scope>
    <source>
        <strain evidence="2">IBT 16806</strain>
    </source>
</reference>
<evidence type="ECO:0000313" key="2">
    <source>
        <dbReference type="Proteomes" id="UP000234474"/>
    </source>
</evidence>
<evidence type="ECO:0000313" key="1">
    <source>
        <dbReference type="EMBL" id="PKX96282.1"/>
    </source>
</evidence>
<sequence>MAWYRALLPCKSWWQKVLGRNSTNKDGQNEDDQAPLINQMPIFKEITIMSTTAKYINSEKVMEHIVMETKHIDDQGHTCINNCDLNSIAETRHSRHSSISLSDQSTIIDDAKSLEEPELFAAHSPYVDNSTSEWMVRLYYKQSVRLDELEIRGLESRIPGSDDDPIETHCHYQGEDFWLYVPYSYARARIVLNIALNAYFKKKCISNPKSSAAITNHPYQE</sequence>
<dbReference type="Proteomes" id="UP000234474">
    <property type="component" value="Unassembled WGS sequence"/>
</dbReference>
<organism evidence="1 2">
    <name type="scientific">Aspergillus novofumigatus (strain IBT 16806)</name>
    <dbReference type="NCBI Taxonomy" id="1392255"/>
    <lineage>
        <taxon>Eukaryota</taxon>
        <taxon>Fungi</taxon>
        <taxon>Dikarya</taxon>
        <taxon>Ascomycota</taxon>
        <taxon>Pezizomycotina</taxon>
        <taxon>Eurotiomycetes</taxon>
        <taxon>Eurotiomycetidae</taxon>
        <taxon>Eurotiales</taxon>
        <taxon>Aspergillaceae</taxon>
        <taxon>Aspergillus</taxon>
        <taxon>Aspergillus subgen. Fumigati</taxon>
    </lineage>
</organism>
<dbReference type="OMA" id="YSYAKAR"/>
<comment type="caution">
    <text evidence="1">The sequence shown here is derived from an EMBL/GenBank/DDBJ whole genome shotgun (WGS) entry which is preliminary data.</text>
</comment>
<proteinExistence type="predicted"/>
<gene>
    <name evidence="1" type="ORF">P174DRAFT_365998</name>
</gene>
<accession>A0A2I1CF83</accession>
<dbReference type="GeneID" id="36529418"/>
<protein>
    <submittedName>
        <fullName evidence="1">Uncharacterized protein</fullName>
    </submittedName>
</protein>
<dbReference type="RefSeq" id="XP_024684877.1">
    <property type="nucleotide sequence ID" value="XM_024822092.1"/>
</dbReference>
<dbReference type="EMBL" id="MSZS01000002">
    <property type="protein sequence ID" value="PKX96282.1"/>
    <property type="molecule type" value="Genomic_DNA"/>
</dbReference>
<dbReference type="VEuPathDB" id="FungiDB:P174DRAFT_365998"/>
<name>A0A2I1CF83_ASPN1</name>
<keyword evidence="2" id="KW-1185">Reference proteome</keyword>
<dbReference type="OrthoDB" id="4495508at2759"/>
<dbReference type="AlphaFoldDB" id="A0A2I1CF83"/>